<organism evidence="1">
    <name type="scientific">Oryza sativa subsp. japonica</name>
    <name type="common">Rice</name>
    <dbReference type="NCBI Taxonomy" id="39947"/>
    <lineage>
        <taxon>Eukaryota</taxon>
        <taxon>Viridiplantae</taxon>
        <taxon>Streptophyta</taxon>
        <taxon>Embryophyta</taxon>
        <taxon>Tracheophyta</taxon>
        <taxon>Spermatophyta</taxon>
        <taxon>Magnoliopsida</taxon>
        <taxon>Liliopsida</taxon>
        <taxon>Poales</taxon>
        <taxon>Poaceae</taxon>
        <taxon>BOP clade</taxon>
        <taxon>Oryzoideae</taxon>
        <taxon>Oryzeae</taxon>
        <taxon>Oryzinae</taxon>
        <taxon>Oryza</taxon>
        <taxon>Oryza sativa</taxon>
    </lineage>
</organism>
<protein>
    <submittedName>
        <fullName evidence="1">Retrotransposon protein, putative, unclassified</fullName>
    </submittedName>
</protein>
<reference evidence="1" key="3">
    <citation type="submission" date="2006-01" db="EMBL/GenBank/DDBJ databases">
        <authorList>
            <person name="Buell R."/>
        </authorList>
    </citation>
    <scope>NUCLEOTIDE SEQUENCE</scope>
</reference>
<dbReference type="PANTHER" id="PTHR33116">
    <property type="entry name" value="REVERSE TRANSCRIPTASE ZINC-BINDING DOMAIN-CONTAINING PROTEIN-RELATED-RELATED"/>
    <property type="match status" value="1"/>
</dbReference>
<reference evidence="1" key="2">
    <citation type="submission" date="2005-04" db="EMBL/GenBank/DDBJ databases">
        <authorList>
            <person name="Buell C.R."/>
            <person name="Wing R.A."/>
            <person name="McCombie W.A."/>
            <person name="Ouyang S."/>
        </authorList>
    </citation>
    <scope>NUCLEOTIDE SEQUENCE</scope>
</reference>
<evidence type="ECO:0000313" key="1">
    <source>
        <dbReference type="EMBL" id="ABA99048.1"/>
    </source>
</evidence>
<accession>Q2QN75</accession>
<reference evidence="1" key="1">
    <citation type="journal article" date="2005" name="BMC Biol.">
        <title>The sequence of rice chromosomes 11 and 12, rich in disease resistance genes and recent gene duplications.</title>
        <authorList>
            <consortium name="The rice chromosomes 11 and 12 sequencing consortia"/>
        </authorList>
    </citation>
    <scope>NUCLEOTIDE SEQUENCE [LARGE SCALE GENOMIC DNA]</scope>
</reference>
<name>Q2QN75_ORYSJ</name>
<dbReference type="EMBL" id="DP000011">
    <property type="protein sequence ID" value="ABA99048.1"/>
    <property type="molecule type" value="Genomic_DNA"/>
</dbReference>
<gene>
    <name evidence="1" type="ordered locus">LOC_Os12g38740</name>
</gene>
<dbReference type="PANTHER" id="PTHR33116:SF78">
    <property type="entry name" value="OS12G0587133 PROTEIN"/>
    <property type="match status" value="1"/>
</dbReference>
<dbReference type="AlphaFoldDB" id="Q2QN75"/>
<proteinExistence type="predicted"/>
<sequence length="201" mass="22822">MSSADSHVPTSRLLPAEVETNITEEELNATAEKAPRPDGFTGGFFKVAWDIVKGLPLHTRKLRKVDFIPLIDKFGARLPGWKGKFFTSAGRETLVKSVLAALPIYHMTGIQTPKWVIKRIDRFRKAFLWKGDDPDNVSLGSSLVNWSIVCMLKNLGGLRILDLNKFSRAIRLRWFWFSSKEENKPWLGSELTCDNVDKSLF</sequence>